<dbReference type="REBASE" id="80402">
    <property type="entry name" value="Gbo21714ORF2052P"/>
</dbReference>
<proteinExistence type="predicted"/>
<sequence>MLDAVDAYNKKLVKKIEVKGFEVKNFRGTDKFLYLENIIISSNKPPRVKIELEIKYNKSINRETRILDVGDDLYHESKKLEQYRGISD</sequence>
<organism evidence="1 2">
    <name type="scientific">Gracilibacillus boraciitolerans JCM 21714</name>
    <dbReference type="NCBI Taxonomy" id="1298598"/>
    <lineage>
        <taxon>Bacteria</taxon>
        <taxon>Bacillati</taxon>
        <taxon>Bacillota</taxon>
        <taxon>Bacilli</taxon>
        <taxon>Bacillales</taxon>
        <taxon>Bacillaceae</taxon>
        <taxon>Gracilibacillus</taxon>
    </lineage>
</organism>
<dbReference type="EMBL" id="BAVS01000009">
    <property type="protein sequence ID" value="GAE93020.1"/>
    <property type="molecule type" value="Genomic_DNA"/>
</dbReference>
<reference evidence="1 2" key="1">
    <citation type="journal article" date="2014" name="Genome Announc.">
        <title>Draft Genome Sequence of the Boron-Tolerant and Moderately Halotolerant Bacterium Gracilibacillus boraciitolerans JCM 21714T.</title>
        <authorList>
            <person name="Ahmed I."/>
            <person name="Oshima K."/>
            <person name="Suda W."/>
            <person name="Kitamura K."/>
            <person name="Iida T."/>
            <person name="Ohmori Y."/>
            <person name="Fujiwara T."/>
            <person name="Hattori M."/>
            <person name="Ohkuma M."/>
        </authorList>
    </citation>
    <scope>NUCLEOTIDE SEQUENCE [LARGE SCALE GENOMIC DNA]</scope>
    <source>
        <strain evidence="1 2">JCM 21714</strain>
    </source>
</reference>
<name>W4VI03_9BACI</name>
<evidence type="ECO:0000313" key="2">
    <source>
        <dbReference type="Proteomes" id="UP000019102"/>
    </source>
</evidence>
<accession>W4VI03</accession>
<protein>
    <submittedName>
        <fullName evidence="1">Type III restriction enzyme</fullName>
    </submittedName>
</protein>
<dbReference type="eggNOG" id="COG3587">
    <property type="taxonomic scope" value="Bacteria"/>
</dbReference>
<evidence type="ECO:0000313" key="1">
    <source>
        <dbReference type="EMBL" id="GAE93020.1"/>
    </source>
</evidence>
<dbReference type="RefSeq" id="WP_235182684.1">
    <property type="nucleotide sequence ID" value="NZ_BAVS01000009.1"/>
</dbReference>
<keyword evidence="2" id="KW-1185">Reference proteome</keyword>
<comment type="caution">
    <text evidence="1">The sequence shown here is derived from an EMBL/GenBank/DDBJ whole genome shotgun (WGS) entry which is preliminary data.</text>
</comment>
<dbReference type="AlphaFoldDB" id="W4VI03"/>
<gene>
    <name evidence="1" type="ORF">JCM21714_2050</name>
</gene>
<dbReference type="STRING" id="1298598.JCM21714_2050"/>
<dbReference type="Proteomes" id="UP000019102">
    <property type="component" value="Unassembled WGS sequence"/>
</dbReference>